<gene>
    <name evidence="1" type="ordered locus">VIT_18s0041g01600</name>
</gene>
<sequence>MPQDTRSHLDVLLVAIKWSISCGEGLGWAWLGCVLMVAALTEKLAFSAVPCFLSSASLTLAFSSDRLCSFNMAASSSLLNSSTFLANSSSFFVCSCSFSSVASISPLLETGAEIASVAGFMGFLVFAV</sequence>
<evidence type="ECO:0000313" key="2">
    <source>
        <dbReference type="Proteomes" id="UP000009183"/>
    </source>
</evidence>
<dbReference type="InParanoid" id="F6I472"/>
<dbReference type="AlphaFoldDB" id="F6I472"/>
<accession>F6I472</accession>
<dbReference type="EMBL" id="FN596744">
    <property type="protein sequence ID" value="CCB61652.1"/>
    <property type="molecule type" value="Genomic_DNA"/>
</dbReference>
<keyword evidence="2" id="KW-1185">Reference proteome</keyword>
<dbReference type="HOGENOM" id="CLU_1963591_0_0_1"/>
<dbReference type="PaxDb" id="29760-VIT_18s0041g01600.t01"/>
<organism evidence="1 2">
    <name type="scientific">Vitis vinifera</name>
    <name type="common">Grape</name>
    <dbReference type="NCBI Taxonomy" id="29760"/>
    <lineage>
        <taxon>Eukaryota</taxon>
        <taxon>Viridiplantae</taxon>
        <taxon>Streptophyta</taxon>
        <taxon>Embryophyta</taxon>
        <taxon>Tracheophyta</taxon>
        <taxon>Spermatophyta</taxon>
        <taxon>Magnoliopsida</taxon>
        <taxon>eudicotyledons</taxon>
        <taxon>Gunneridae</taxon>
        <taxon>Pentapetalae</taxon>
        <taxon>rosids</taxon>
        <taxon>Vitales</taxon>
        <taxon>Vitaceae</taxon>
        <taxon>Viteae</taxon>
        <taxon>Vitis</taxon>
    </lineage>
</organism>
<dbReference type="Proteomes" id="UP000009183">
    <property type="component" value="Chromosome 18"/>
</dbReference>
<reference evidence="2" key="1">
    <citation type="journal article" date="2007" name="Nature">
        <title>The grapevine genome sequence suggests ancestral hexaploidization in major angiosperm phyla.</title>
        <authorList>
            <consortium name="The French-Italian Public Consortium for Grapevine Genome Characterization."/>
            <person name="Jaillon O."/>
            <person name="Aury J.-M."/>
            <person name="Noel B."/>
            <person name="Policriti A."/>
            <person name="Clepet C."/>
            <person name="Casagrande A."/>
            <person name="Choisne N."/>
            <person name="Aubourg S."/>
            <person name="Vitulo N."/>
            <person name="Jubin C."/>
            <person name="Vezzi A."/>
            <person name="Legeai F."/>
            <person name="Hugueney P."/>
            <person name="Dasilva C."/>
            <person name="Horner D."/>
            <person name="Mica E."/>
            <person name="Jublot D."/>
            <person name="Poulain J."/>
            <person name="Bruyere C."/>
            <person name="Billault A."/>
            <person name="Segurens B."/>
            <person name="Gouyvenoux M."/>
            <person name="Ugarte E."/>
            <person name="Cattonaro F."/>
            <person name="Anthouard V."/>
            <person name="Vico V."/>
            <person name="Del Fabbro C."/>
            <person name="Alaux M."/>
            <person name="Di Gaspero G."/>
            <person name="Dumas V."/>
            <person name="Felice N."/>
            <person name="Paillard S."/>
            <person name="Juman I."/>
            <person name="Moroldo M."/>
            <person name="Scalabrin S."/>
            <person name="Canaguier A."/>
            <person name="Le Clainche I."/>
            <person name="Malacrida G."/>
            <person name="Durand E."/>
            <person name="Pesole G."/>
            <person name="Laucou V."/>
            <person name="Chatelet P."/>
            <person name="Merdinoglu D."/>
            <person name="Delledonne M."/>
            <person name="Pezzotti M."/>
            <person name="Lecharny A."/>
            <person name="Scarpelli C."/>
            <person name="Artiguenave F."/>
            <person name="Pe M.E."/>
            <person name="Valle G."/>
            <person name="Morgante M."/>
            <person name="Caboche M."/>
            <person name="Adam-Blondon A.-F."/>
            <person name="Weissenbach J."/>
            <person name="Quetier F."/>
            <person name="Wincker P."/>
        </authorList>
    </citation>
    <scope>NUCLEOTIDE SEQUENCE [LARGE SCALE GENOMIC DNA]</scope>
    <source>
        <strain evidence="2">cv. Pinot noir / PN40024</strain>
    </source>
</reference>
<evidence type="ECO:0000313" key="1">
    <source>
        <dbReference type="EMBL" id="CCB61652.1"/>
    </source>
</evidence>
<name>F6I472_VITVI</name>
<proteinExistence type="predicted"/>
<protein>
    <submittedName>
        <fullName evidence="1">Uncharacterized protein</fullName>
    </submittedName>
</protein>